<dbReference type="EMBL" id="RKQZ01000001">
    <property type="protein sequence ID" value="RPF21723.1"/>
    <property type="molecule type" value="Genomic_DNA"/>
</dbReference>
<dbReference type="GO" id="GO:0002161">
    <property type="term" value="F:aminoacyl-tRNA deacylase activity"/>
    <property type="evidence" value="ECO:0007669"/>
    <property type="project" value="InterPro"/>
</dbReference>
<dbReference type="Pfam" id="PF04073">
    <property type="entry name" value="tRNA_edit"/>
    <property type="match status" value="1"/>
</dbReference>
<keyword evidence="3" id="KW-1185">Reference proteome</keyword>
<accession>A0A3N4YM38</accession>
<dbReference type="OrthoDB" id="9796920at2"/>
<protein>
    <submittedName>
        <fullName evidence="2">Prolyl-tRNA editing enzyme YbaK/EbsC (Cys-tRNA(Pro) deacylase)</fullName>
    </submittedName>
</protein>
<evidence type="ECO:0000259" key="1">
    <source>
        <dbReference type="Pfam" id="PF04073"/>
    </source>
</evidence>
<dbReference type="RefSeq" id="WP_123814734.1">
    <property type="nucleotide sequence ID" value="NZ_RKQZ01000001.1"/>
</dbReference>
<evidence type="ECO:0000313" key="2">
    <source>
        <dbReference type="EMBL" id="RPF21723.1"/>
    </source>
</evidence>
<dbReference type="InterPro" id="IPR036754">
    <property type="entry name" value="YbaK/aa-tRNA-synt-asso_dom_sf"/>
</dbReference>
<sequence>MTARHPNTQPANRPSALPALGDLTWSGALETPDLLAEPVLAALRAWADAEPDVAASVAVTEIDPDHADTETLNELHGLPPQVSGNCVVVAGRRGDDERVAGVVVPASTFADVNKRVRKLLDVRKASFMPQDRAVADSGMEYGGITPVGLPAGWRVLVDSRFAEPGTLALLGSGVRRSKLLMPGPLLCAAPGVEVIEDLGVARS</sequence>
<dbReference type="Proteomes" id="UP000280501">
    <property type="component" value="Unassembled WGS sequence"/>
</dbReference>
<organism evidence="2 3">
    <name type="scientific">Myceligenerans xiligouense</name>
    <dbReference type="NCBI Taxonomy" id="253184"/>
    <lineage>
        <taxon>Bacteria</taxon>
        <taxon>Bacillati</taxon>
        <taxon>Actinomycetota</taxon>
        <taxon>Actinomycetes</taxon>
        <taxon>Micrococcales</taxon>
        <taxon>Promicromonosporaceae</taxon>
        <taxon>Myceligenerans</taxon>
    </lineage>
</organism>
<name>A0A3N4YM38_9MICO</name>
<evidence type="ECO:0000313" key="3">
    <source>
        <dbReference type="Proteomes" id="UP000280501"/>
    </source>
</evidence>
<comment type="caution">
    <text evidence="2">The sequence shown here is derived from an EMBL/GenBank/DDBJ whole genome shotgun (WGS) entry which is preliminary data.</text>
</comment>
<gene>
    <name evidence="2" type="ORF">EDD34_2358</name>
</gene>
<feature type="domain" description="YbaK/aminoacyl-tRNA synthetase-associated" evidence="1">
    <location>
        <begin position="64"/>
        <end position="179"/>
    </location>
</feature>
<dbReference type="InterPro" id="IPR007214">
    <property type="entry name" value="YbaK/aa-tRNA-synth-assoc-dom"/>
</dbReference>
<dbReference type="AlphaFoldDB" id="A0A3N4YM38"/>
<reference evidence="2 3" key="1">
    <citation type="submission" date="2018-11" db="EMBL/GenBank/DDBJ databases">
        <title>Sequencing the genomes of 1000 actinobacteria strains.</title>
        <authorList>
            <person name="Klenk H.-P."/>
        </authorList>
    </citation>
    <scope>NUCLEOTIDE SEQUENCE [LARGE SCALE GENOMIC DNA]</scope>
    <source>
        <strain evidence="2 3">DSM 15700</strain>
    </source>
</reference>
<proteinExistence type="predicted"/>
<dbReference type="SUPFAM" id="SSF55826">
    <property type="entry name" value="YbaK/ProRS associated domain"/>
    <property type="match status" value="1"/>
</dbReference>
<dbReference type="Gene3D" id="3.90.960.10">
    <property type="entry name" value="YbaK/aminoacyl-tRNA synthetase-associated domain"/>
    <property type="match status" value="1"/>
</dbReference>